<gene>
    <name evidence="1" type="ORF">ACFP85_05535</name>
</gene>
<sequence>MDLSKPTLKGLFSQLGLAYDDAEIDNFIDNHRGLNPDMYLEDAPFWNDSQRKFLRDALREDADWTSAIDQLNARLR</sequence>
<reference evidence="2" key="1">
    <citation type="journal article" date="2019" name="Int. J. Syst. Evol. Microbiol.">
        <title>The Global Catalogue of Microorganisms (GCM) 10K type strain sequencing project: providing services to taxonomists for standard genome sequencing and annotation.</title>
        <authorList>
            <consortium name="The Broad Institute Genomics Platform"/>
            <consortium name="The Broad Institute Genome Sequencing Center for Infectious Disease"/>
            <person name="Wu L."/>
            <person name="Ma J."/>
        </authorList>
    </citation>
    <scope>NUCLEOTIDE SEQUENCE [LARGE SCALE GENOMIC DNA]</scope>
    <source>
        <strain evidence="2">CGMCC 1.16031</strain>
    </source>
</reference>
<dbReference type="InterPro" id="IPR038086">
    <property type="entry name" value="DUF2789_sf"/>
</dbReference>
<proteinExistence type="predicted"/>
<dbReference type="EMBL" id="JBHSUS010000001">
    <property type="protein sequence ID" value="MFC6439612.1"/>
    <property type="molecule type" value="Genomic_DNA"/>
</dbReference>
<evidence type="ECO:0000313" key="1">
    <source>
        <dbReference type="EMBL" id="MFC6439612.1"/>
    </source>
</evidence>
<evidence type="ECO:0000313" key="2">
    <source>
        <dbReference type="Proteomes" id="UP001596364"/>
    </source>
</evidence>
<name>A0ABW1XHA0_9ALTE</name>
<organism evidence="1 2">
    <name type="scientific">Pseudobowmanella zhangzhouensis</name>
    <dbReference type="NCBI Taxonomy" id="1537679"/>
    <lineage>
        <taxon>Bacteria</taxon>
        <taxon>Pseudomonadati</taxon>
        <taxon>Pseudomonadota</taxon>
        <taxon>Gammaproteobacteria</taxon>
        <taxon>Alteromonadales</taxon>
        <taxon>Alteromonadaceae</taxon>
    </lineage>
</organism>
<dbReference type="RefSeq" id="WP_131257110.1">
    <property type="nucleotide sequence ID" value="NZ_JBHSUS010000001.1"/>
</dbReference>
<accession>A0ABW1XHA0</accession>
<dbReference type="InterPro" id="IPR021250">
    <property type="entry name" value="DUF2789"/>
</dbReference>
<protein>
    <submittedName>
        <fullName evidence="1">DUF2789 domain-containing protein</fullName>
    </submittedName>
</protein>
<dbReference type="Proteomes" id="UP001596364">
    <property type="component" value="Unassembled WGS sequence"/>
</dbReference>
<dbReference type="Gene3D" id="1.10.10.1130">
    <property type="entry name" value="Uncharacterised protein PF10982, DUF2789"/>
    <property type="match status" value="1"/>
</dbReference>
<keyword evidence="2" id="KW-1185">Reference proteome</keyword>
<dbReference type="Pfam" id="PF10982">
    <property type="entry name" value="DUF2789"/>
    <property type="match status" value="1"/>
</dbReference>
<comment type="caution">
    <text evidence="1">The sequence shown here is derived from an EMBL/GenBank/DDBJ whole genome shotgun (WGS) entry which is preliminary data.</text>
</comment>